<dbReference type="EMBL" id="JH598186">
    <property type="status" value="NOT_ANNOTATED_CDS"/>
    <property type="molecule type" value="Genomic_DNA"/>
</dbReference>
<dbReference type="EnsemblProtists" id="HpaT813797">
    <property type="protein sequence ID" value="HpaP813797"/>
    <property type="gene ID" value="HpaG813797"/>
</dbReference>
<dbReference type="InParanoid" id="M4C3X9"/>
<reference evidence="1" key="2">
    <citation type="submission" date="2015-06" db="UniProtKB">
        <authorList>
            <consortium name="EnsemblProtists"/>
        </authorList>
    </citation>
    <scope>IDENTIFICATION</scope>
    <source>
        <strain evidence="1">Emoy2</strain>
    </source>
</reference>
<evidence type="ECO:0000313" key="1">
    <source>
        <dbReference type="EnsemblProtists" id="HpaP813797"/>
    </source>
</evidence>
<dbReference type="AlphaFoldDB" id="M4C3X9"/>
<accession>M4C3X9</accession>
<proteinExistence type="predicted"/>
<keyword evidence="2" id="KW-1185">Reference proteome</keyword>
<protein>
    <submittedName>
        <fullName evidence="1">Uncharacterized protein</fullName>
    </submittedName>
</protein>
<organism evidence="1 2">
    <name type="scientific">Hyaloperonospora arabidopsidis (strain Emoy2)</name>
    <name type="common">Downy mildew agent</name>
    <name type="synonym">Peronospora arabidopsidis</name>
    <dbReference type="NCBI Taxonomy" id="559515"/>
    <lineage>
        <taxon>Eukaryota</taxon>
        <taxon>Sar</taxon>
        <taxon>Stramenopiles</taxon>
        <taxon>Oomycota</taxon>
        <taxon>Peronosporomycetes</taxon>
        <taxon>Peronosporales</taxon>
        <taxon>Peronosporaceae</taxon>
        <taxon>Hyaloperonospora</taxon>
    </lineage>
</organism>
<sequence length="65" mass="7498">MGYTFLKVATSLECLKPLVLKYGIWDPRMPLDMKNPHRCHLDQITHEYHAFGLTMQRPVSKGLVA</sequence>
<dbReference type="Proteomes" id="UP000011713">
    <property type="component" value="Unassembled WGS sequence"/>
</dbReference>
<evidence type="ECO:0000313" key="2">
    <source>
        <dbReference type="Proteomes" id="UP000011713"/>
    </source>
</evidence>
<dbReference type="VEuPathDB" id="FungiDB:HpaG813797"/>
<reference evidence="2" key="1">
    <citation type="journal article" date="2010" name="Science">
        <title>Signatures of adaptation to obligate biotrophy in the Hyaloperonospora arabidopsidis genome.</title>
        <authorList>
            <person name="Baxter L."/>
            <person name="Tripathy S."/>
            <person name="Ishaque N."/>
            <person name="Boot N."/>
            <person name="Cabral A."/>
            <person name="Kemen E."/>
            <person name="Thines M."/>
            <person name="Ah-Fong A."/>
            <person name="Anderson R."/>
            <person name="Badejoko W."/>
            <person name="Bittner-Eddy P."/>
            <person name="Boore J.L."/>
            <person name="Chibucos M.C."/>
            <person name="Coates M."/>
            <person name="Dehal P."/>
            <person name="Delehaunty K."/>
            <person name="Dong S."/>
            <person name="Downton P."/>
            <person name="Dumas B."/>
            <person name="Fabro G."/>
            <person name="Fronick C."/>
            <person name="Fuerstenberg S.I."/>
            <person name="Fulton L."/>
            <person name="Gaulin E."/>
            <person name="Govers F."/>
            <person name="Hughes L."/>
            <person name="Humphray S."/>
            <person name="Jiang R.H."/>
            <person name="Judelson H."/>
            <person name="Kamoun S."/>
            <person name="Kyung K."/>
            <person name="Meijer H."/>
            <person name="Minx P."/>
            <person name="Morris P."/>
            <person name="Nelson J."/>
            <person name="Phuntumart V."/>
            <person name="Qutob D."/>
            <person name="Rehmany A."/>
            <person name="Rougon-Cardoso A."/>
            <person name="Ryden P."/>
            <person name="Torto-Alalibo T."/>
            <person name="Studholme D."/>
            <person name="Wang Y."/>
            <person name="Win J."/>
            <person name="Wood J."/>
            <person name="Clifton S.W."/>
            <person name="Rogers J."/>
            <person name="Van den Ackerveken G."/>
            <person name="Jones J.D."/>
            <person name="McDowell J.M."/>
            <person name="Beynon J."/>
            <person name="Tyler B.M."/>
        </authorList>
    </citation>
    <scope>NUCLEOTIDE SEQUENCE [LARGE SCALE GENOMIC DNA]</scope>
    <source>
        <strain evidence="2">Emoy2</strain>
    </source>
</reference>
<dbReference type="HOGENOM" id="CLU_2854435_0_0_1"/>
<name>M4C3X9_HYAAE</name>